<protein>
    <submittedName>
        <fullName evidence="1">Uncharacterized protein</fullName>
    </submittedName>
</protein>
<accession>A0A0E9WIR3</accession>
<dbReference type="AlphaFoldDB" id="A0A0E9WIR3"/>
<reference evidence="1" key="1">
    <citation type="submission" date="2014-11" db="EMBL/GenBank/DDBJ databases">
        <authorList>
            <person name="Amaro Gonzalez C."/>
        </authorList>
    </citation>
    <scope>NUCLEOTIDE SEQUENCE</scope>
</reference>
<organism evidence="1">
    <name type="scientific">Anguilla anguilla</name>
    <name type="common">European freshwater eel</name>
    <name type="synonym">Muraena anguilla</name>
    <dbReference type="NCBI Taxonomy" id="7936"/>
    <lineage>
        <taxon>Eukaryota</taxon>
        <taxon>Metazoa</taxon>
        <taxon>Chordata</taxon>
        <taxon>Craniata</taxon>
        <taxon>Vertebrata</taxon>
        <taxon>Euteleostomi</taxon>
        <taxon>Actinopterygii</taxon>
        <taxon>Neopterygii</taxon>
        <taxon>Teleostei</taxon>
        <taxon>Anguilliformes</taxon>
        <taxon>Anguillidae</taxon>
        <taxon>Anguilla</taxon>
    </lineage>
</organism>
<reference evidence="1" key="2">
    <citation type="journal article" date="2015" name="Fish Shellfish Immunol.">
        <title>Early steps in the European eel (Anguilla anguilla)-Vibrio vulnificus interaction in the gills: Role of the RtxA13 toxin.</title>
        <authorList>
            <person name="Callol A."/>
            <person name="Pajuelo D."/>
            <person name="Ebbesson L."/>
            <person name="Teles M."/>
            <person name="MacKenzie S."/>
            <person name="Amaro C."/>
        </authorList>
    </citation>
    <scope>NUCLEOTIDE SEQUENCE</scope>
</reference>
<dbReference type="EMBL" id="GBXM01019209">
    <property type="protein sequence ID" value="JAH89368.1"/>
    <property type="molecule type" value="Transcribed_RNA"/>
</dbReference>
<name>A0A0E9WIR3_ANGAN</name>
<sequence>MLLHIKVSTKHSKIEMHGLHKGLNNMRYHHCLSKGAVSVNVNYTEMCRIKVKNISRDSSPLLSITHSFICIRTMSDH</sequence>
<evidence type="ECO:0000313" key="1">
    <source>
        <dbReference type="EMBL" id="JAH89368.1"/>
    </source>
</evidence>
<proteinExistence type="predicted"/>